<dbReference type="AlphaFoldDB" id="A0A182TVA6"/>
<keyword evidence="2" id="KW-1185">Reference proteome</keyword>
<evidence type="ECO:0000313" key="1">
    <source>
        <dbReference type="EnsemblMetazoa" id="AMEC008932-PA"/>
    </source>
</evidence>
<protein>
    <submittedName>
        <fullName evidence="1">Uncharacterized protein</fullName>
    </submittedName>
</protein>
<reference evidence="1" key="2">
    <citation type="submission" date="2020-05" db="UniProtKB">
        <authorList>
            <consortium name="EnsemblMetazoa"/>
        </authorList>
    </citation>
    <scope>IDENTIFICATION</scope>
    <source>
        <strain evidence="1">CM1001059</strain>
    </source>
</reference>
<accession>A0A182TVA6</accession>
<organism evidence="1 2">
    <name type="scientific">Anopheles melas</name>
    <dbReference type="NCBI Taxonomy" id="34690"/>
    <lineage>
        <taxon>Eukaryota</taxon>
        <taxon>Metazoa</taxon>
        <taxon>Ecdysozoa</taxon>
        <taxon>Arthropoda</taxon>
        <taxon>Hexapoda</taxon>
        <taxon>Insecta</taxon>
        <taxon>Pterygota</taxon>
        <taxon>Neoptera</taxon>
        <taxon>Endopterygota</taxon>
        <taxon>Diptera</taxon>
        <taxon>Nematocera</taxon>
        <taxon>Culicoidea</taxon>
        <taxon>Culicidae</taxon>
        <taxon>Anophelinae</taxon>
        <taxon>Anopheles</taxon>
    </lineage>
</organism>
<dbReference type="Proteomes" id="UP000075902">
    <property type="component" value="Unassembled WGS sequence"/>
</dbReference>
<sequence length="114" mass="12701">MSSRERTPCTKLTELSEWLNIQLTSTTASKLMCSEWVMLTTRKCMDFKKDMVDHTIMDTVTATASCIMMLVELSVATGMSMAVRMFSLMVSIDSRMVSVAHSFDMSLEAVVLVG</sequence>
<dbReference type="EnsemblMetazoa" id="AMEC008932-RA">
    <property type="protein sequence ID" value="AMEC008932-PA"/>
    <property type="gene ID" value="AMEC008932"/>
</dbReference>
<name>A0A182TVA6_9DIPT</name>
<dbReference type="VEuPathDB" id="VectorBase:AMEC008932"/>
<proteinExistence type="predicted"/>
<reference evidence="2" key="1">
    <citation type="submission" date="2014-01" db="EMBL/GenBank/DDBJ databases">
        <title>The Genome Sequence of Anopheles melas CM1001059_A (V2).</title>
        <authorList>
            <consortium name="The Broad Institute Genomics Platform"/>
            <person name="Neafsey D.E."/>
            <person name="Besansky N."/>
            <person name="Howell P."/>
            <person name="Walton C."/>
            <person name="Young S.K."/>
            <person name="Zeng Q."/>
            <person name="Gargeya S."/>
            <person name="Fitzgerald M."/>
            <person name="Haas B."/>
            <person name="Abouelleil A."/>
            <person name="Allen A.W."/>
            <person name="Alvarado L."/>
            <person name="Arachchi H.M."/>
            <person name="Berlin A.M."/>
            <person name="Chapman S.B."/>
            <person name="Gainer-Dewar J."/>
            <person name="Goldberg J."/>
            <person name="Griggs A."/>
            <person name="Gujja S."/>
            <person name="Hansen M."/>
            <person name="Howarth C."/>
            <person name="Imamovic A."/>
            <person name="Ireland A."/>
            <person name="Larimer J."/>
            <person name="McCowan C."/>
            <person name="Murphy C."/>
            <person name="Pearson M."/>
            <person name="Poon T.W."/>
            <person name="Priest M."/>
            <person name="Roberts A."/>
            <person name="Saif S."/>
            <person name="Shea T."/>
            <person name="Sisk P."/>
            <person name="Sykes S."/>
            <person name="Wortman J."/>
            <person name="Nusbaum C."/>
            <person name="Birren B."/>
        </authorList>
    </citation>
    <scope>NUCLEOTIDE SEQUENCE [LARGE SCALE GENOMIC DNA]</scope>
    <source>
        <strain evidence="2">CM1001059</strain>
    </source>
</reference>
<evidence type="ECO:0000313" key="2">
    <source>
        <dbReference type="Proteomes" id="UP000075902"/>
    </source>
</evidence>